<proteinExistence type="predicted"/>
<evidence type="ECO:0000313" key="13">
    <source>
        <dbReference type="Proteomes" id="UP001303046"/>
    </source>
</evidence>
<evidence type="ECO:0000256" key="8">
    <source>
        <dbReference type="PROSITE-ProRule" id="PRU00027"/>
    </source>
</evidence>
<dbReference type="SUPFAM" id="SSF57667">
    <property type="entry name" value="beta-beta-alpha zinc fingers"/>
    <property type="match status" value="1"/>
</dbReference>
<sequence>MHVFVAVRMFVCMCMLTKAFRAERDESRLCNHHVSTGRRLLDLQSPVPSPCPPIRLAMLQLPQPGSFSSFPSAFAAFASQLQSPHFQSLLQSQVAVLQSQHIAALQTTAGTTASEGKPRMNSEYTMPRKRVGGSTMKTAKVWRFFDELPTPEQAAECRLCRKKIKATNSSTTGMIRHLRSCHVQEYQQVQEARQSTLILKMEEKARAQLLREMNTQVASTMVAHINKKASPEPQKSPSASSSASDTASSVASSFFGPALPPLPPLSIAPMGLPAPKPVKIFAQPMAIKQEATEVEDDVHEPTDLSAKTSAFAALGQKKRTEEIENDIDQKNASKSRHFTLRHVDERKINAQIAMMMLIDQIPSKIVDGHGFRSLMSFLLPEYPMPSAELFESTICPEVITQIQPHLSTLFASNNPHPNPFESLMQVLKKRHSSVDDCNSVSFDTNASKTPKQDEDSDSSCSVEIDTALSPLVDAFIEYVGRFSFSKDEITSLLTVCHSVFGYFEDRPALMAELSLTTPTAEPEQPALLRDVLFVAEHAESINAYIRATPDMALLPISDAQSQTLAELVRLVRKI</sequence>
<evidence type="ECO:0000256" key="7">
    <source>
        <dbReference type="ARBA" id="ARBA00023242"/>
    </source>
</evidence>
<dbReference type="PANTHER" id="PTHR46481:SF10">
    <property type="entry name" value="ZINC FINGER BED DOMAIN-CONTAINING PROTEIN 39"/>
    <property type="match status" value="1"/>
</dbReference>
<evidence type="ECO:0000256" key="4">
    <source>
        <dbReference type="ARBA" id="ARBA00022833"/>
    </source>
</evidence>
<comment type="subcellular location">
    <subcellularLocation>
        <location evidence="1">Nucleus</location>
    </subcellularLocation>
</comment>
<evidence type="ECO:0000256" key="10">
    <source>
        <dbReference type="SAM" id="SignalP"/>
    </source>
</evidence>
<feature type="compositionally biased region" description="Low complexity" evidence="9">
    <location>
        <begin position="231"/>
        <end position="246"/>
    </location>
</feature>
<feature type="domain" description="BED-type" evidence="11">
    <location>
        <begin position="136"/>
        <end position="189"/>
    </location>
</feature>
<evidence type="ECO:0000256" key="3">
    <source>
        <dbReference type="ARBA" id="ARBA00022771"/>
    </source>
</evidence>
<dbReference type="InterPro" id="IPR003656">
    <property type="entry name" value="Znf_BED"/>
</dbReference>
<accession>A0ABR1DF11</accession>
<dbReference type="InterPro" id="IPR052035">
    <property type="entry name" value="ZnF_BED_domain_contain"/>
</dbReference>
<dbReference type="Proteomes" id="UP001303046">
    <property type="component" value="Unassembled WGS sequence"/>
</dbReference>
<keyword evidence="2" id="KW-0479">Metal-binding</keyword>
<keyword evidence="6" id="KW-0804">Transcription</keyword>
<feature type="chain" id="PRO_5047285334" description="BED-type domain-containing protein" evidence="10">
    <location>
        <begin position="20"/>
        <end position="574"/>
    </location>
</feature>
<gene>
    <name evidence="12" type="primary">Necator_chrIV.g14623</name>
    <name evidence="12" type="ORF">RB195_001328</name>
</gene>
<feature type="signal peptide" evidence="10">
    <location>
        <begin position="1"/>
        <end position="19"/>
    </location>
</feature>
<dbReference type="EMBL" id="JAVFWL010000004">
    <property type="protein sequence ID" value="KAK6748643.1"/>
    <property type="molecule type" value="Genomic_DNA"/>
</dbReference>
<keyword evidence="4" id="KW-0862">Zinc</keyword>
<reference evidence="12 13" key="1">
    <citation type="submission" date="2023-08" db="EMBL/GenBank/DDBJ databases">
        <title>A Necator americanus chromosomal reference genome.</title>
        <authorList>
            <person name="Ilik V."/>
            <person name="Petrzelkova K.J."/>
            <person name="Pardy F."/>
            <person name="Fuh T."/>
            <person name="Niatou-Singa F.S."/>
            <person name="Gouil Q."/>
            <person name="Baker L."/>
            <person name="Ritchie M.E."/>
            <person name="Jex A.R."/>
            <person name="Gazzola D."/>
            <person name="Li H."/>
            <person name="Toshio Fujiwara R."/>
            <person name="Zhan B."/>
            <person name="Aroian R.V."/>
            <person name="Pafco B."/>
            <person name="Schwarz E.M."/>
        </authorList>
    </citation>
    <scope>NUCLEOTIDE SEQUENCE [LARGE SCALE GENOMIC DNA]</scope>
    <source>
        <strain evidence="12 13">Aroian</strain>
        <tissue evidence="12">Whole animal</tissue>
    </source>
</reference>
<evidence type="ECO:0000256" key="1">
    <source>
        <dbReference type="ARBA" id="ARBA00004123"/>
    </source>
</evidence>
<dbReference type="InterPro" id="IPR036236">
    <property type="entry name" value="Znf_C2H2_sf"/>
</dbReference>
<evidence type="ECO:0000256" key="5">
    <source>
        <dbReference type="ARBA" id="ARBA00023015"/>
    </source>
</evidence>
<dbReference type="SMART" id="SM00614">
    <property type="entry name" value="ZnF_BED"/>
    <property type="match status" value="1"/>
</dbReference>
<evidence type="ECO:0000313" key="12">
    <source>
        <dbReference type="EMBL" id="KAK6748643.1"/>
    </source>
</evidence>
<dbReference type="PANTHER" id="PTHR46481">
    <property type="entry name" value="ZINC FINGER BED DOMAIN-CONTAINING PROTEIN 4"/>
    <property type="match status" value="1"/>
</dbReference>
<evidence type="ECO:0000259" key="11">
    <source>
        <dbReference type="PROSITE" id="PS50808"/>
    </source>
</evidence>
<keyword evidence="13" id="KW-1185">Reference proteome</keyword>
<keyword evidence="5" id="KW-0805">Transcription regulation</keyword>
<keyword evidence="7" id="KW-0539">Nucleus</keyword>
<feature type="compositionally biased region" description="Polar residues" evidence="9">
    <location>
        <begin position="435"/>
        <end position="449"/>
    </location>
</feature>
<evidence type="ECO:0000256" key="6">
    <source>
        <dbReference type="ARBA" id="ARBA00023163"/>
    </source>
</evidence>
<organism evidence="12 13">
    <name type="scientific">Necator americanus</name>
    <name type="common">Human hookworm</name>
    <dbReference type="NCBI Taxonomy" id="51031"/>
    <lineage>
        <taxon>Eukaryota</taxon>
        <taxon>Metazoa</taxon>
        <taxon>Ecdysozoa</taxon>
        <taxon>Nematoda</taxon>
        <taxon>Chromadorea</taxon>
        <taxon>Rhabditida</taxon>
        <taxon>Rhabditina</taxon>
        <taxon>Rhabditomorpha</taxon>
        <taxon>Strongyloidea</taxon>
        <taxon>Ancylostomatidae</taxon>
        <taxon>Bunostominae</taxon>
        <taxon>Necator</taxon>
    </lineage>
</organism>
<feature type="region of interest" description="Disordered" evidence="9">
    <location>
        <begin position="435"/>
        <end position="458"/>
    </location>
</feature>
<evidence type="ECO:0000256" key="2">
    <source>
        <dbReference type="ARBA" id="ARBA00022723"/>
    </source>
</evidence>
<keyword evidence="3 8" id="KW-0863">Zinc-finger</keyword>
<dbReference type="SUPFAM" id="SSF140996">
    <property type="entry name" value="Hermes dimerisation domain"/>
    <property type="match status" value="1"/>
</dbReference>
<name>A0ABR1DF11_NECAM</name>
<feature type="region of interest" description="Disordered" evidence="9">
    <location>
        <begin position="226"/>
        <end position="246"/>
    </location>
</feature>
<keyword evidence="10" id="KW-0732">Signal</keyword>
<evidence type="ECO:0000256" key="9">
    <source>
        <dbReference type="SAM" id="MobiDB-lite"/>
    </source>
</evidence>
<protein>
    <recommendedName>
        <fullName evidence="11">BED-type domain-containing protein</fullName>
    </recommendedName>
</protein>
<dbReference type="PROSITE" id="PS50808">
    <property type="entry name" value="ZF_BED"/>
    <property type="match status" value="1"/>
</dbReference>
<comment type="caution">
    <text evidence="12">The sequence shown here is derived from an EMBL/GenBank/DDBJ whole genome shotgun (WGS) entry which is preliminary data.</text>
</comment>
<dbReference type="Pfam" id="PF02892">
    <property type="entry name" value="zf-BED"/>
    <property type="match status" value="1"/>
</dbReference>
<feature type="region of interest" description="Disordered" evidence="9">
    <location>
        <begin position="108"/>
        <end position="129"/>
    </location>
</feature>